<comment type="similarity">
    <text evidence="2">Belongs to the bZIP family.</text>
</comment>
<comment type="subcellular location">
    <subcellularLocation>
        <location evidence="1">Nucleus</location>
    </subcellularLocation>
</comment>
<dbReference type="PANTHER" id="PTHR46714">
    <property type="entry name" value="TRANSCRIPTIONAL ACTIVATOR HAC1"/>
    <property type="match status" value="1"/>
</dbReference>
<feature type="compositionally biased region" description="Pro residues" evidence="7">
    <location>
        <begin position="158"/>
        <end position="170"/>
    </location>
</feature>
<dbReference type="InterPro" id="IPR004827">
    <property type="entry name" value="bZIP"/>
</dbReference>
<gene>
    <name evidence="9" type="ORF">SEMRO_589_G171710.1</name>
</gene>
<dbReference type="GO" id="GO:0005634">
    <property type="term" value="C:nucleus"/>
    <property type="evidence" value="ECO:0007669"/>
    <property type="project" value="UniProtKB-SubCell"/>
</dbReference>
<comment type="caution">
    <text evidence="9">The sequence shown here is derived from an EMBL/GenBank/DDBJ whole genome shotgun (WGS) entry which is preliminary data.</text>
</comment>
<dbReference type="GO" id="GO:0045944">
    <property type="term" value="P:positive regulation of transcription by RNA polymerase II"/>
    <property type="evidence" value="ECO:0007669"/>
    <property type="project" value="InterPro"/>
</dbReference>
<keyword evidence="5" id="KW-0804">Transcription</keyword>
<keyword evidence="10" id="KW-1185">Reference proteome</keyword>
<evidence type="ECO:0000256" key="6">
    <source>
        <dbReference type="ARBA" id="ARBA00023242"/>
    </source>
</evidence>
<dbReference type="PROSITE" id="PS50217">
    <property type="entry name" value="BZIP"/>
    <property type="match status" value="1"/>
</dbReference>
<feature type="region of interest" description="Disordered" evidence="7">
    <location>
        <begin position="1"/>
        <end position="51"/>
    </location>
</feature>
<evidence type="ECO:0000259" key="8">
    <source>
        <dbReference type="PROSITE" id="PS50217"/>
    </source>
</evidence>
<dbReference type="AlphaFoldDB" id="A0A9N8HK32"/>
<evidence type="ECO:0000256" key="5">
    <source>
        <dbReference type="ARBA" id="ARBA00023163"/>
    </source>
</evidence>
<name>A0A9N8HK32_9STRA</name>
<evidence type="ECO:0000256" key="1">
    <source>
        <dbReference type="ARBA" id="ARBA00004123"/>
    </source>
</evidence>
<dbReference type="SUPFAM" id="SSF57959">
    <property type="entry name" value="Leucine zipper domain"/>
    <property type="match status" value="1"/>
</dbReference>
<accession>A0A9N8HK32</accession>
<keyword evidence="6" id="KW-0539">Nucleus</keyword>
<dbReference type="InterPro" id="IPR044280">
    <property type="entry name" value="Hac1/HY5"/>
</dbReference>
<dbReference type="GO" id="GO:0003677">
    <property type="term" value="F:DNA binding"/>
    <property type="evidence" value="ECO:0007669"/>
    <property type="project" value="UniProtKB-KW"/>
</dbReference>
<evidence type="ECO:0000313" key="10">
    <source>
        <dbReference type="Proteomes" id="UP001153069"/>
    </source>
</evidence>
<dbReference type="PANTHER" id="PTHR46714:SF6">
    <property type="entry name" value="TRANSCRIPTIONAL ACTIVATOR HAC1"/>
    <property type="match status" value="1"/>
</dbReference>
<evidence type="ECO:0000256" key="7">
    <source>
        <dbReference type="SAM" id="MobiDB-lite"/>
    </source>
</evidence>
<feature type="region of interest" description="Disordered" evidence="7">
    <location>
        <begin position="151"/>
        <end position="177"/>
    </location>
</feature>
<dbReference type="EMBL" id="CAICTM010000588">
    <property type="protein sequence ID" value="CAB9513403.1"/>
    <property type="molecule type" value="Genomic_DNA"/>
</dbReference>
<evidence type="ECO:0000256" key="3">
    <source>
        <dbReference type="ARBA" id="ARBA00023015"/>
    </source>
</evidence>
<dbReference type="GO" id="GO:0000981">
    <property type="term" value="F:DNA-binding transcription factor activity, RNA polymerase II-specific"/>
    <property type="evidence" value="ECO:0007669"/>
    <property type="project" value="InterPro"/>
</dbReference>
<keyword evidence="3" id="KW-0805">Transcription regulation</keyword>
<keyword evidence="4" id="KW-0238">DNA-binding</keyword>
<dbReference type="InterPro" id="IPR046347">
    <property type="entry name" value="bZIP_sf"/>
</dbReference>
<dbReference type="PROSITE" id="PS00036">
    <property type="entry name" value="BZIP_BASIC"/>
    <property type="match status" value="1"/>
</dbReference>
<evidence type="ECO:0000256" key="2">
    <source>
        <dbReference type="ARBA" id="ARBA00007163"/>
    </source>
</evidence>
<reference evidence="9" key="1">
    <citation type="submission" date="2020-06" db="EMBL/GenBank/DDBJ databases">
        <authorList>
            <consortium name="Plant Systems Biology data submission"/>
        </authorList>
    </citation>
    <scope>NUCLEOTIDE SEQUENCE</scope>
    <source>
        <strain evidence="9">D6</strain>
    </source>
</reference>
<evidence type="ECO:0000256" key="4">
    <source>
        <dbReference type="ARBA" id="ARBA00023125"/>
    </source>
</evidence>
<protein>
    <recommendedName>
        <fullName evidence="8">BZIP domain-containing protein</fullName>
    </recommendedName>
</protein>
<dbReference type="Pfam" id="PF00170">
    <property type="entry name" value="bZIP_1"/>
    <property type="match status" value="1"/>
</dbReference>
<dbReference type="SMART" id="SM00338">
    <property type="entry name" value="BRLZ"/>
    <property type="match status" value="1"/>
</dbReference>
<evidence type="ECO:0000313" key="9">
    <source>
        <dbReference type="EMBL" id="CAB9513403.1"/>
    </source>
</evidence>
<dbReference type="CDD" id="cd14686">
    <property type="entry name" value="bZIP"/>
    <property type="match status" value="1"/>
</dbReference>
<feature type="domain" description="BZIP" evidence="8">
    <location>
        <begin position="27"/>
        <end position="90"/>
    </location>
</feature>
<dbReference type="Gene3D" id="1.20.5.170">
    <property type="match status" value="1"/>
</dbReference>
<dbReference type="OrthoDB" id="674948at2759"/>
<sequence length="177" mass="18888">MTAEANGNVEVETGEEKDGADSEEVKNRKRRERLEQNRVSARESRKRKKSMIEELQRTVITLSRENKELSDRNEHLKQQLMELGSKYPSIVPLQAIMQGAAASAPTAPGADLYVPAAAAVPVAAPQPAAAVPVPAAPGMVAFNPMQFWPQQAAATPQAPAPTPVAQPAPAPGHTQNA</sequence>
<feature type="compositionally biased region" description="Basic and acidic residues" evidence="7">
    <location>
        <begin position="14"/>
        <end position="43"/>
    </location>
</feature>
<dbReference type="Proteomes" id="UP001153069">
    <property type="component" value="Unassembled WGS sequence"/>
</dbReference>
<proteinExistence type="inferred from homology"/>
<organism evidence="9 10">
    <name type="scientific">Seminavis robusta</name>
    <dbReference type="NCBI Taxonomy" id="568900"/>
    <lineage>
        <taxon>Eukaryota</taxon>
        <taxon>Sar</taxon>
        <taxon>Stramenopiles</taxon>
        <taxon>Ochrophyta</taxon>
        <taxon>Bacillariophyta</taxon>
        <taxon>Bacillariophyceae</taxon>
        <taxon>Bacillariophycidae</taxon>
        <taxon>Naviculales</taxon>
        <taxon>Naviculaceae</taxon>
        <taxon>Seminavis</taxon>
    </lineage>
</organism>